<gene>
    <name evidence="5" type="ORF">P4O66_013915</name>
</gene>
<feature type="region of interest" description="Disordered" evidence="3">
    <location>
        <begin position="405"/>
        <end position="463"/>
    </location>
</feature>
<keyword evidence="2" id="KW-0175">Coiled coil</keyword>
<accession>A0AAD9DSV5</accession>
<dbReference type="InterPro" id="IPR059029">
    <property type="entry name" value="FAM13A_dom"/>
</dbReference>
<reference evidence="5" key="1">
    <citation type="submission" date="2023-03" db="EMBL/GenBank/DDBJ databases">
        <title>Electrophorus voltai genome.</title>
        <authorList>
            <person name="Bian C."/>
        </authorList>
    </citation>
    <scope>NUCLEOTIDE SEQUENCE</scope>
    <source>
        <strain evidence="5">CB-2022</strain>
        <tissue evidence="5">Muscle</tissue>
    </source>
</reference>
<sequence length="1298" mass="146347">MMWRRAVPMVDCCPFLCFTKHNRAAVQIREDMKKMVHPPMAQPWHGPAPARPSGSPGVFGVALLDVRELGLVKDGVPMVMRTMVEYLRQHGLEQEGLFRVSGSVRAVDGLRRRLDSREQWVELGQEVEVCTVASLLKQYLRELPEGLVHPSVQNALIQLQQESSEDDFCKDVRSLLQRLPDVHYSVLRYLCHFLTQVEQQQNSNRMTALNLATVFGPNIFHVSPGFDGMHEQSVCNKITATLIQNYSAIFGPDEGAERAETEALNVILVKVGAATSVSSLMQPIRVKQLSFSQIHNLCAHPIRSRLYMLEAHMDTAHTQTSLQSPTTEAPSPILRKKLTQIHISVANGYSLDCNWTKPLWYNGLATRNSSREEKDSPREKDPRSESLSSTPRKIKAKCEVAFTSLPQPVPSSGFPHSRQPVERSSSPRVESTGPGAEHMELGPPDLSPVLSAGPLSSSQEDERPISPFYMSSQISPGLCRPALTHYLERTIRSAVQQHLFDVHMRTGQRSPQRTELTGHSSSPMTTARERRRQQREQAEIREKCRDDTDKENIPSTGLISPRVHGSAAEKRLCATQDVPRARKPRHDAQSPEWSLSPHSAPVSLAPFSISSTLSFISFFNEDHQTIISDFNLLVHLLQKQLSAPGQHWIYRIPGHIGAGSSLCIMALLSNDSVLPSRSSRSHQSNVLDSMESANNRKPSQLHTTVLFVSCPAVDRLDQRGAARGQHTGFDIHYEPRRWLKSSVDPLWFSIDSLPFDARTHKEGGAGVKHAGSGASVCLGALSMRPHGPAICGRLHAARLRLPAKPQTPAMKIQECLSGPEPSEHFEDVPRLDLTALTEDADWGEPVPAYSSWQRESMDRDEARLSPHAGGRLIRQLLDEGEDPMLSPRFYAYGGSEQYLDDPEVPPSPPNAHSFISRRRSSSLGSCDDDREELSTAQLSKKIHGLKRKIRKFEEKFEEERKYRPSHSDKAANSEVLRWMNELAKLRKELKEHRLLKSEEDLIPLPRQRSNTLPKSFGSQLERKVSEAKALSTPAESTLDSIMNKLQEKRAEVSRPEDIKASGRAERCYRDMTREQIVAEKVALQKALLYYEGIHGRPVTKAERQLMKPLYDRYRLVKQILCRPSTIPVIGSPSSKRRAPHLQPIIEGEPALFFDHFKEEEDGSDEDNDNRTQVTHLTGRPELSMLGLLEHLDEEVDGFISPVDDLSPSKNTTDMRLSNLHAATTQELVEQLQEAREEKKRIRKSLREFEDQFFRQNGRNVQKEDRTPLAVEYNEYKHIKAKLKLLEVLISKRDSSKFI</sequence>
<evidence type="ECO:0000256" key="3">
    <source>
        <dbReference type="SAM" id="MobiDB-lite"/>
    </source>
</evidence>
<feature type="region of interest" description="Disordered" evidence="3">
    <location>
        <begin position="505"/>
        <end position="561"/>
    </location>
</feature>
<dbReference type="PANTHER" id="PTHR15904:SF18">
    <property type="entry name" value="PROTEIN FAM13A"/>
    <property type="match status" value="1"/>
</dbReference>
<comment type="similarity">
    <text evidence="1">Belongs to the FAM13 family.</text>
</comment>
<feature type="compositionally biased region" description="Polar residues" evidence="3">
    <location>
        <begin position="507"/>
        <end position="525"/>
    </location>
</feature>
<dbReference type="SUPFAM" id="SSF48350">
    <property type="entry name" value="GTPase activation domain, GAP"/>
    <property type="match status" value="1"/>
</dbReference>
<dbReference type="Pfam" id="PF00620">
    <property type="entry name" value="RhoGAP"/>
    <property type="match status" value="1"/>
</dbReference>
<evidence type="ECO:0000313" key="6">
    <source>
        <dbReference type="Proteomes" id="UP001239994"/>
    </source>
</evidence>
<proteinExistence type="inferred from homology"/>
<protein>
    <recommendedName>
        <fullName evidence="4">Rho-GAP domain-containing protein</fullName>
    </recommendedName>
</protein>
<evidence type="ECO:0000313" key="5">
    <source>
        <dbReference type="EMBL" id="KAK1791943.1"/>
    </source>
</evidence>
<evidence type="ECO:0000259" key="4">
    <source>
        <dbReference type="PROSITE" id="PS50238"/>
    </source>
</evidence>
<feature type="compositionally biased region" description="Basic and acidic residues" evidence="3">
    <location>
        <begin position="369"/>
        <end position="384"/>
    </location>
</feature>
<dbReference type="GO" id="GO:0007165">
    <property type="term" value="P:signal transduction"/>
    <property type="evidence" value="ECO:0007669"/>
    <property type="project" value="InterPro"/>
</dbReference>
<feature type="region of interest" description="Disordered" evidence="3">
    <location>
        <begin position="368"/>
        <end position="392"/>
    </location>
</feature>
<dbReference type="Proteomes" id="UP001239994">
    <property type="component" value="Unassembled WGS sequence"/>
</dbReference>
<dbReference type="PANTHER" id="PTHR15904">
    <property type="entry name" value="FAM13"/>
    <property type="match status" value="1"/>
</dbReference>
<comment type="caution">
    <text evidence="5">The sequence shown here is derived from an EMBL/GenBank/DDBJ whole genome shotgun (WGS) entry which is preliminary data.</text>
</comment>
<dbReference type="Pfam" id="PF26116">
    <property type="entry name" value="FAM13A"/>
    <property type="match status" value="1"/>
</dbReference>
<feature type="region of interest" description="Disordered" evidence="3">
    <location>
        <begin position="901"/>
        <end position="928"/>
    </location>
</feature>
<dbReference type="InterPro" id="IPR000198">
    <property type="entry name" value="RhoGAP_dom"/>
</dbReference>
<evidence type="ECO:0000256" key="1">
    <source>
        <dbReference type="ARBA" id="ARBA00007549"/>
    </source>
</evidence>
<keyword evidence="6" id="KW-1185">Reference proteome</keyword>
<feature type="compositionally biased region" description="Basic and acidic residues" evidence="3">
    <location>
        <begin position="534"/>
        <end position="552"/>
    </location>
</feature>
<organism evidence="5 6">
    <name type="scientific">Electrophorus voltai</name>
    <dbReference type="NCBI Taxonomy" id="2609070"/>
    <lineage>
        <taxon>Eukaryota</taxon>
        <taxon>Metazoa</taxon>
        <taxon>Chordata</taxon>
        <taxon>Craniata</taxon>
        <taxon>Vertebrata</taxon>
        <taxon>Euteleostomi</taxon>
        <taxon>Actinopterygii</taxon>
        <taxon>Neopterygii</taxon>
        <taxon>Teleostei</taxon>
        <taxon>Ostariophysi</taxon>
        <taxon>Gymnotiformes</taxon>
        <taxon>Gymnotoidei</taxon>
        <taxon>Gymnotidae</taxon>
        <taxon>Electrophorus</taxon>
    </lineage>
</organism>
<feature type="coiled-coil region" evidence="2">
    <location>
        <begin position="935"/>
        <end position="995"/>
    </location>
</feature>
<dbReference type="EMBL" id="JAROKS010000020">
    <property type="protein sequence ID" value="KAK1791943.1"/>
    <property type="molecule type" value="Genomic_DNA"/>
</dbReference>
<dbReference type="Gene3D" id="1.10.555.10">
    <property type="entry name" value="Rho GTPase activation protein"/>
    <property type="match status" value="1"/>
</dbReference>
<dbReference type="InterPro" id="IPR039102">
    <property type="entry name" value="FAM13"/>
</dbReference>
<feature type="coiled-coil region" evidence="2">
    <location>
        <begin position="1221"/>
        <end position="1251"/>
    </location>
</feature>
<feature type="domain" description="Rho-GAP" evidence="4">
    <location>
        <begin position="61"/>
        <end position="250"/>
    </location>
</feature>
<dbReference type="SMART" id="SM00324">
    <property type="entry name" value="RhoGAP"/>
    <property type="match status" value="1"/>
</dbReference>
<name>A0AAD9DSV5_9TELE</name>
<evidence type="ECO:0000256" key="2">
    <source>
        <dbReference type="SAM" id="Coils"/>
    </source>
</evidence>
<dbReference type="PROSITE" id="PS50238">
    <property type="entry name" value="RHOGAP"/>
    <property type="match status" value="1"/>
</dbReference>
<dbReference type="InterPro" id="IPR008936">
    <property type="entry name" value="Rho_GTPase_activation_prot"/>
</dbReference>